<dbReference type="EMBL" id="RPFJ01000011">
    <property type="protein sequence ID" value="RPD96624.1"/>
    <property type="molecule type" value="Genomic_DNA"/>
</dbReference>
<protein>
    <submittedName>
        <fullName evidence="2">Uncharacterized protein</fullName>
    </submittedName>
</protein>
<dbReference type="AlphaFoldDB" id="A0A3N4NJX8"/>
<keyword evidence="1" id="KW-0472">Membrane</keyword>
<dbReference type="RefSeq" id="WP_123897957.1">
    <property type="nucleotide sequence ID" value="NZ_RPFJ01000011.1"/>
</dbReference>
<proteinExistence type="predicted"/>
<name>A0A3N4NJX8_9FLAO</name>
<evidence type="ECO:0000313" key="2">
    <source>
        <dbReference type="EMBL" id="RPD96624.1"/>
    </source>
</evidence>
<dbReference type="PROSITE" id="PS51257">
    <property type="entry name" value="PROKAR_LIPOPROTEIN"/>
    <property type="match status" value="1"/>
</dbReference>
<dbReference type="Proteomes" id="UP000270856">
    <property type="component" value="Unassembled WGS sequence"/>
</dbReference>
<comment type="caution">
    <text evidence="2">The sequence shown here is derived from an EMBL/GenBank/DDBJ whole genome shotgun (WGS) entry which is preliminary data.</text>
</comment>
<reference evidence="2 3" key="1">
    <citation type="submission" date="2018-11" db="EMBL/GenBank/DDBJ databases">
        <title>Aureibaculum marinum gen. nov., sp. nov., a member of the family Flavobacteriaceae isolated from the Bohai Sea.</title>
        <authorList>
            <person name="Ji X."/>
        </authorList>
    </citation>
    <scope>NUCLEOTIDE SEQUENCE [LARGE SCALE GENOMIC DNA]</scope>
    <source>
        <strain evidence="2 3">BH-SD17</strain>
    </source>
</reference>
<keyword evidence="1" id="KW-0812">Transmembrane</keyword>
<sequence length="325" mass="36652">MRTLKNYFIKINSIGMLIMILSIFLVTASCKKEIQQKTVKIEKHGDTAIEIITENMDFQMPDTIFSGWNTFRYKNLSSQTHFFLVDKYPEGKTSKDIEKLIAPVFESAMNLITQGKIEEGYAEFSKFPKWFNEVVFVGGSGLLSPNQVGETTFHLQPGNYIIECYVKMPNGMFHTSMGMTKDIVVLKTNSGNEELKQDVSISISSTDGIVFNDSISPGKHIFSVTFKDQIVHENFVGHDINLVKLEENANLEELENWMNWANPEGLIEPAPNGVTFMGGVNDMPQGNTGYFTATLEPGNYAFISEVPMAKKKNMFKTFLVTKQQN</sequence>
<gene>
    <name evidence="2" type="ORF">EGM88_09685</name>
</gene>
<feature type="transmembrane region" description="Helical" evidence="1">
    <location>
        <begin position="7"/>
        <end position="28"/>
    </location>
</feature>
<evidence type="ECO:0000256" key="1">
    <source>
        <dbReference type="SAM" id="Phobius"/>
    </source>
</evidence>
<organism evidence="2 3">
    <name type="scientific">Aureibaculum marinum</name>
    <dbReference type="NCBI Taxonomy" id="2487930"/>
    <lineage>
        <taxon>Bacteria</taxon>
        <taxon>Pseudomonadati</taxon>
        <taxon>Bacteroidota</taxon>
        <taxon>Flavobacteriia</taxon>
        <taxon>Flavobacteriales</taxon>
        <taxon>Flavobacteriaceae</taxon>
        <taxon>Aureibaculum</taxon>
    </lineage>
</organism>
<evidence type="ECO:0000313" key="3">
    <source>
        <dbReference type="Proteomes" id="UP000270856"/>
    </source>
</evidence>
<accession>A0A3N4NJX8</accession>
<keyword evidence="1" id="KW-1133">Transmembrane helix</keyword>
<dbReference type="OrthoDB" id="1437689at2"/>
<keyword evidence="3" id="KW-1185">Reference proteome</keyword>